<comment type="subcellular location">
    <subcellularLocation>
        <location evidence="1 10">Cell membrane</location>
        <topology evidence="1 10">Multi-pass membrane protein</topology>
    </subcellularLocation>
</comment>
<evidence type="ECO:0000256" key="8">
    <source>
        <dbReference type="ARBA" id="ARBA00023170"/>
    </source>
</evidence>
<evidence type="ECO:0000256" key="3">
    <source>
        <dbReference type="ARBA" id="ARBA00022606"/>
    </source>
</evidence>
<dbReference type="PANTHER" id="PTHR21137:SF35">
    <property type="entry name" value="ODORANT RECEPTOR 19A-RELATED"/>
    <property type="match status" value="1"/>
</dbReference>
<evidence type="ECO:0000256" key="7">
    <source>
        <dbReference type="ARBA" id="ARBA00023136"/>
    </source>
</evidence>
<dbReference type="GO" id="GO:0004984">
    <property type="term" value="F:olfactory receptor activity"/>
    <property type="evidence" value="ECO:0007669"/>
    <property type="project" value="InterPro"/>
</dbReference>
<keyword evidence="3 10" id="KW-0716">Sensory transduction</keyword>
<accession>A0AAV2NDH1</accession>
<dbReference type="GO" id="GO:0005549">
    <property type="term" value="F:odorant binding"/>
    <property type="evidence" value="ECO:0007669"/>
    <property type="project" value="InterPro"/>
</dbReference>
<evidence type="ECO:0000256" key="9">
    <source>
        <dbReference type="ARBA" id="ARBA00023224"/>
    </source>
</evidence>
<organism evidence="11 12">
    <name type="scientific">Lasius platythorax</name>
    <dbReference type="NCBI Taxonomy" id="488582"/>
    <lineage>
        <taxon>Eukaryota</taxon>
        <taxon>Metazoa</taxon>
        <taxon>Ecdysozoa</taxon>
        <taxon>Arthropoda</taxon>
        <taxon>Hexapoda</taxon>
        <taxon>Insecta</taxon>
        <taxon>Pterygota</taxon>
        <taxon>Neoptera</taxon>
        <taxon>Endopterygota</taxon>
        <taxon>Hymenoptera</taxon>
        <taxon>Apocrita</taxon>
        <taxon>Aculeata</taxon>
        <taxon>Formicoidea</taxon>
        <taxon>Formicidae</taxon>
        <taxon>Formicinae</taxon>
        <taxon>Lasius</taxon>
        <taxon>Lasius</taxon>
    </lineage>
</organism>
<reference evidence="11" key="1">
    <citation type="submission" date="2024-04" db="EMBL/GenBank/DDBJ databases">
        <authorList>
            <consortium name="Molecular Ecology Group"/>
        </authorList>
    </citation>
    <scope>NUCLEOTIDE SEQUENCE</scope>
</reference>
<evidence type="ECO:0000313" key="11">
    <source>
        <dbReference type="EMBL" id="CAL1677732.1"/>
    </source>
</evidence>
<sequence length="390" mass="44955">MSFYDNRYYYLNKTFLSILGQWPFQSRLEGNVMVGITLLFICSLTALELLGLITGITNLSIIMENTSPLLINSLILVKLINSICNKYKMKDLLEHIEQTWKTTQIGPENEILRSYAEQSRTLTIQYAFALYSAGFFYSMMPILVSGIYSLLPTNETYTARFIYRLEHVLDVDKYFNLLMLHTFISVFFLLSVSIAVDCMFILCIQHVCALFQGIRYKIGCIRGSDFVILKPNIKNDEAYHVIIDCIKSYKRALKFSDLLSSTYATSFFFLLGNVVISLSFNAAELMMVDNQLDEIIRIIAGNVAQLIHIFYLSFTSQRLIDHSSELQNEIYSSEWYTISLRSRQLLSFTLMRTFKPCQIRAGKIYVMSLENFSSILQVSISYFTMLTSIQ</sequence>
<evidence type="ECO:0000256" key="5">
    <source>
        <dbReference type="ARBA" id="ARBA00022725"/>
    </source>
</evidence>
<proteinExistence type="inferred from homology"/>
<comment type="similarity">
    <text evidence="10">Belongs to the insect chemoreceptor superfamily. Heteromeric odorant receptor channel (TC 1.A.69) family.</text>
</comment>
<dbReference type="PANTHER" id="PTHR21137">
    <property type="entry name" value="ODORANT RECEPTOR"/>
    <property type="match status" value="1"/>
</dbReference>
<keyword evidence="12" id="KW-1185">Reference proteome</keyword>
<feature type="transmembrane region" description="Helical" evidence="10">
    <location>
        <begin position="295"/>
        <end position="314"/>
    </location>
</feature>
<comment type="caution">
    <text evidence="10">Lacks conserved residue(s) required for the propagation of feature annotation.</text>
</comment>
<dbReference type="Proteomes" id="UP001497644">
    <property type="component" value="Chromosome 13"/>
</dbReference>
<feature type="transmembrane region" description="Helical" evidence="10">
    <location>
        <begin position="32"/>
        <end position="53"/>
    </location>
</feature>
<dbReference type="AlphaFoldDB" id="A0AAV2NDH1"/>
<keyword evidence="5 10" id="KW-0552">Olfaction</keyword>
<dbReference type="EMBL" id="OZ034836">
    <property type="protein sequence ID" value="CAL1677732.1"/>
    <property type="molecule type" value="Genomic_DNA"/>
</dbReference>
<dbReference type="InterPro" id="IPR004117">
    <property type="entry name" value="7tm6_olfct_rcpt"/>
</dbReference>
<feature type="transmembrane region" description="Helical" evidence="10">
    <location>
        <begin position="178"/>
        <end position="204"/>
    </location>
</feature>
<evidence type="ECO:0000256" key="4">
    <source>
        <dbReference type="ARBA" id="ARBA00022692"/>
    </source>
</evidence>
<evidence type="ECO:0000256" key="1">
    <source>
        <dbReference type="ARBA" id="ARBA00004651"/>
    </source>
</evidence>
<keyword evidence="9 10" id="KW-0807">Transducer</keyword>
<dbReference type="GO" id="GO:0005886">
    <property type="term" value="C:plasma membrane"/>
    <property type="evidence" value="ECO:0007669"/>
    <property type="project" value="UniProtKB-SubCell"/>
</dbReference>
<protein>
    <recommendedName>
        <fullName evidence="10">Odorant receptor</fullName>
    </recommendedName>
</protein>
<keyword evidence="8 10" id="KW-0675">Receptor</keyword>
<name>A0AAV2NDH1_9HYME</name>
<evidence type="ECO:0000256" key="6">
    <source>
        <dbReference type="ARBA" id="ARBA00022989"/>
    </source>
</evidence>
<feature type="transmembrane region" description="Helical" evidence="10">
    <location>
        <begin position="258"/>
        <end position="283"/>
    </location>
</feature>
<evidence type="ECO:0000256" key="2">
    <source>
        <dbReference type="ARBA" id="ARBA00022475"/>
    </source>
</evidence>
<gene>
    <name evidence="11" type="ORF">LPLAT_LOCUS3708</name>
</gene>
<keyword evidence="6 10" id="KW-1133">Transmembrane helix</keyword>
<dbReference type="GO" id="GO:0007165">
    <property type="term" value="P:signal transduction"/>
    <property type="evidence" value="ECO:0007669"/>
    <property type="project" value="UniProtKB-KW"/>
</dbReference>
<evidence type="ECO:0000313" key="12">
    <source>
        <dbReference type="Proteomes" id="UP001497644"/>
    </source>
</evidence>
<feature type="transmembrane region" description="Helical" evidence="10">
    <location>
        <begin position="128"/>
        <end position="151"/>
    </location>
</feature>
<dbReference type="Pfam" id="PF02949">
    <property type="entry name" value="7tm_6"/>
    <property type="match status" value="1"/>
</dbReference>
<keyword evidence="2" id="KW-1003">Cell membrane</keyword>
<keyword evidence="4 10" id="KW-0812">Transmembrane</keyword>
<keyword evidence="7 10" id="KW-0472">Membrane</keyword>
<evidence type="ECO:0000256" key="10">
    <source>
        <dbReference type="RuleBase" id="RU351113"/>
    </source>
</evidence>